<organism evidence="8 9">
    <name type="scientific">Verticillium longisporum</name>
    <name type="common">Verticillium dahliae var. longisporum</name>
    <dbReference type="NCBI Taxonomy" id="100787"/>
    <lineage>
        <taxon>Eukaryota</taxon>
        <taxon>Fungi</taxon>
        <taxon>Dikarya</taxon>
        <taxon>Ascomycota</taxon>
        <taxon>Pezizomycotina</taxon>
        <taxon>Sordariomycetes</taxon>
        <taxon>Hypocreomycetidae</taxon>
        <taxon>Glomerellales</taxon>
        <taxon>Plectosphaerellaceae</taxon>
        <taxon>Verticillium</taxon>
    </lineage>
</organism>
<name>A0A0G4MAU2_VERLO</name>
<dbReference type="SUPFAM" id="SSF54373">
    <property type="entry name" value="FAD-linked reductases, C-terminal domain"/>
    <property type="match status" value="1"/>
</dbReference>
<dbReference type="InterPro" id="IPR036188">
    <property type="entry name" value="FAD/NAD-bd_sf"/>
</dbReference>
<sequence length="453" mass="49247">EDTMADYRNTRVSIIGAGMGGLTAALAFARKGFKRIDVYENAPALGFVGAGIQIAPNLIRVLDRLDIWQDSAIAREATNVKEVLVLDGPTNDELARVQMIDVSQKYGYAHHAGHRASLAGGIYDAAKAEPAVHFHFGHTFEAVSSFGPGPVHFVVKDEGEVRQFLQTDILIGADGIKSAVRDSLLSGLDLSAESEETGTSAYRILVDREQMVADPELLSLIDSDVVRRWTGPRRHLIAYPVHNHTIYNIATTQPDVNFAGPTNTAWSTKGDKTAMKAVFADFCPLVQKLLDLAPEGDVVEWRLRSHKPLGTWTRGAVALLGDACHPTLPHVAQGAAMAIEDAACLAEIVSLGLGTGFDSETIPRSLKAYERLRKPRTSSIVDLAAASARSLHLQDGEAKKERDRQFAAAKTKGAPVPDKWVSPEVQQMVYGHDCVQDARERFAGLFRGHDSRL</sequence>
<feature type="transmembrane region" description="Helical" evidence="6">
    <location>
        <begin position="12"/>
        <end position="29"/>
    </location>
</feature>
<dbReference type="Proteomes" id="UP000045706">
    <property type="component" value="Unassembled WGS sequence"/>
</dbReference>
<feature type="non-terminal residue" evidence="8">
    <location>
        <position position="1"/>
    </location>
</feature>
<dbReference type="FunFam" id="3.50.50.60:FF:000115">
    <property type="entry name" value="Salicylate hydroxylase, putative"/>
    <property type="match status" value="1"/>
</dbReference>
<evidence type="ECO:0000259" key="7">
    <source>
        <dbReference type="Pfam" id="PF01494"/>
    </source>
</evidence>
<gene>
    <name evidence="8" type="ORF">BN1723_014439</name>
</gene>
<accession>A0A0G4MAU2</accession>
<dbReference type="AlphaFoldDB" id="A0A0G4MAU2"/>
<dbReference type="GO" id="GO:0004497">
    <property type="term" value="F:monooxygenase activity"/>
    <property type="evidence" value="ECO:0007669"/>
    <property type="project" value="UniProtKB-KW"/>
</dbReference>
<evidence type="ECO:0000256" key="6">
    <source>
        <dbReference type="SAM" id="Phobius"/>
    </source>
</evidence>
<dbReference type="InterPro" id="IPR050493">
    <property type="entry name" value="FAD-dep_Monooxygenase_BioMet"/>
</dbReference>
<dbReference type="SUPFAM" id="SSF51905">
    <property type="entry name" value="FAD/NAD(P)-binding domain"/>
    <property type="match status" value="1"/>
</dbReference>
<keyword evidence="6" id="KW-0812">Transmembrane</keyword>
<dbReference type="EMBL" id="CVQI01023336">
    <property type="protein sequence ID" value="CRK31080.1"/>
    <property type="molecule type" value="Genomic_DNA"/>
</dbReference>
<dbReference type="InterPro" id="IPR002938">
    <property type="entry name" value="FAD-bd"/>
</dbReference>
<dbReference type="GO" id="GO:0071949">
    <property type="term" value="F:FAD binding"/>
    <property type="evidence" value="ECO:0007669"/>
    <property type="project" value="InterPro"/>
</dbReference>
<reference evidence="9" key="1">
    <citation type="submission" date="2015-05" db="EMBL/GenBank/DDBJ databases">
        <authorList>
            <person name="Fogelqvist Johan"/>
        </authorList>
    </citation>
    <scope>NUCLEOTIDE SEQUENCE [LARGE SCALE GENOMIC DNA]</scope>
</reference>
<dbReference type="PRINTS" id="PR00420">
    <property type="entry name" value="RNGMNOXGNASE"/>
</dbReference>
<dbReference type="Pfam" id="PF01494">
    <property type="entry name" value="FAD_binding_3"/>
    <property type="match status" value="1"/>
</dbReference>
<evidence type="ECO:0000313" key="8">
    <source>
        <dbReference type="EMBL" id="CRK31080.1"/>
    </source>
</evidence>
<evidence type="ECO:0000256" key="4">
    <source>
        <dbReference type="ARBA" id="ARBA00023002"/>
    </source>
</evidence>
<keyword evidence="3" id="KW-0274">FAD</keyword>
<keyword evidence="5" id="KW-0503">Monooxygenase</keyword>
<dbReference type="PANTHER" id="PTHR13789">
    <property type="entry name" value="MONOOXYGENASE"/>
    <property type="match status" value="1"/>
</dbReference>
<evidence type="ECO:0000256" key="1">
    <source>
        <dbReference type="ARBA" id="ARBA00007992"/>
    </source>
</evidence>
<evidence type="ECO:0000256" key="3">
    <source>
        <dbReference type="ARBA" id="ARBA00022827"/>
    </source>
</evidence>
<feature type="domain" description="FAD-binding" evidence="7">
    <location>
        <begin position="10"/>
        <end position="383"/>
    </location>
</feature>
<comment type="similarity">
    <text evidence="1">Belongs to the paxM FAD-dependent monooxygenase family.</text>
</comment>
<keyword evidence="4" id="KW-0560">Oxidoreductase</keyword>
<keyword evidence="6" id="KW-1133">Transmembrane helix</keyword>
<protein>
    <recommendedName>
        <fullName evidence="7">FAD-binding domain-containing protein</fullName>
    </recommendedName>
</protein>
<evidence type="ECO:0000313" key="9">
    <source>
        <dbReference type="Proteomes" id="UP000045706"/>
    </source>
</evidence>
<keyword evidence="6" id="KW-0472">Membrane</keyword>
<dbReference type="Gene3D" id="3.50.50.60">
    <property type="entry name" value="FAD/NAD(P)-binding domain"/>
    <property type="match status" value="1"/>
</dbReference>
<proteinExistence type="inferred from homology"/>
<evidence type="ECO:0000256" key="2">
    <source>
        <dbReference type="ARBA" id="ARBA00022630"/>
    </source>
</evidence>
<evidence type="ECO:0000256" key="5">
    <source>
        <dbReference type="ARBA" id="ARBA00023033"/>
    </source>
</evidence>
<dbReference type="PANTHER" id="PTHR13789:SF147">
    <property type="entry name" value="PUTATIVE (AFU_ORTHOLOGUE AFUA_2G01950)-RELATED"/>
    <property type="match status" value="1"/>
</dbReference>
<keyword evidence="2" id="KW-0285">Flavoprotein</keyword>